<evidence type="ECO:0000313" key="2">
    <source>
        <dbReference type="EnsemblMetazoa" id="Aqu2.1.24019_001"/>
    </source>
</evidence>
<dbReference type="InParanoid" id="A0A1X7U953"/>
<reference evidence="2" key="1">
    <citation type="submission" date="2017-05" db="UniProtKB">
        <authorList>
            <consortium name="EnsemblMetazoa"/>
        </authorList>
    </citation>
    <scope>IDENTIFICATION</scope>
</reference>
<feature type="chain" id="PRO_5012643332" evidence="1">
    <location>
        <begin position="28"/>
        <end position="60"/>
    </location>
</feature>
<name>A0A1X7U953_AMPQE</name>
<accession>A0A1X7U953</accession>
<evidence type="ECO:0000256" key="1">
    <source>
        <dbReference type="SAM" id="SignalP"/>
    </source>
</evidence>
<feature type="signal peptide" evidence="1">
    <location>
        <begin position="1"/>
        <end position="27"/>
    </location>
</feature>
<keyword evidence="1" id="KW-0732">Signal</keyword>
<organism evidence="2">
    <name type="scientific">Amphimedon queenslandica</name>
    <name type="common">Sponge</name>
    <dbReference type="NCBI Taxonomy" id="400682"/>
    <lineage>
        <taxon>Eukaryota</taxon>
        <taxon>Metazoa</taxon>
        <taxon>Porifera</taxon>
        <taxon>Demospongiae</taxon>
        <taxon>Heteroscleromorpha</taxon>
        <taxon>Haplosclerida</taxon>
        <taxon>Niphatidae</taxon>
        <taxon>Amphimedon</taxon>
    </lineage>
</organism>
<dbReference type="AlphaFoldDB" id="A0A1X7U953"/>
<sequence>MLVNGAIIVYQSSLVMVCLLVSLEVKAVIIDQFVPCVVHVHVCISDFLENYQLSLFVKIL</sequence>
<proteinExistence type="predicted"/>
<protein>
    <submittedName>
        <fullName evidence="2">Uncharacterized protein</fullName>
    </submittedName>
</protein>
<dbReference type="EnsemblMetazoa" id="Aqu2.1.24019_001">
    <property type="protein sequence ID" value="Aqu2.1.24019_001"/>
    <property type="gene ID" value="Aqu2.1.24019"/>
</dbReference>